<accession>A0A139IHZ5</accession>
<dbReference type="Proteomes" id="UP000073492">
    <property type="component" value="Unassembled WGS sequence"/>
</dbReference>
<comment type="caution">
    <text evidence="1">The sequence shown here is derived from an EMBL/GenBank/DDBJ whole genome shotgun (WGS) entry which is preliminary data.</text>
</comment>
<reference evidence="1 2" key="1">
    <citation type="submission" date="2015-07" db="EMBL/GenBank/DDBJ databases">
        <title>Comparative genomics of the Sigatoka disease complex on banana suggests a link between parallel evolutionary changes in Pseudocercospora fijiensis and Pseudocercospora eumusae and increased virulence on the banana host.</title>
        <authorList>
            <person name="Chang T.-C."/>
            <person name="Salvucci A."/>
            <person name="Crous P.W."/>
            <person name="Stergiopoulos I."/>
        </authorList>
    </citation>
    <scope>NUCLEOTIDE SEQUENCE [LARGE SCALE GENOMIC DNA]</scope>
    <source>
        <strain evidence="1 2">CBS 116634</strain>
    </source>
</reference>
<dbReference type="OrthoDB" id="4143071at2759"/>
<protein>
    <submittedName>
        <fullName evidence="1">Uncharacterized protein</fullName>
    </submittedName>
</protein>
<dbReference type="EMBL" id="LFZO01000087">
    <property type="protein sequence ID" value="KXT14284.1"/>
    <property type="molecule type" value="Genomic_DNA"/>
</dbReference>
<evidence type="ECO:0000313" key="1">
    <source>
        <dbReference type="EMBL" id="KXT14284.1"/>
    </source>
</evidence>
<keyword evidence="2" id="KW-1185">Reference proteome</keyword>
<sequence>MSYRTIRLQREQRGEPKAIEYVGPKKILKDSRTDSSIRKLIFSAGALAGRGEAGVRRRAGPAVLRDVLVASTKCPTYSMASIQMVTMPTSSGSQGHLTEVEL</sequence>
<organism evidence="1 2">
    <name type="scientific">Pseudocercospora musae</name>
    <dbReference type="NCBI Taxonomy" id="113226"/>
    <lineage>
        <taxon>Eukaryota</taxon>
        <taxon>Fungi</taxon>
        <taxon>Dikarya</taxon>
        <taxon>Ascomycota</taxon>
        <taxon>Pezizomycotina</taxon>
        <taxon>Dothideomycetes</taxon>
        <taxon>Dothideomycetidae</taxon>
        <taxon>Mycosphaerellales</taxon>
        <taxon>Mycosphaerellaceae</taxon>
        <taxon>Pseudocercospora</taxon>
    </lineage>
</organism>
<proteinExistence type="predicted"/>
<gene>
    <name evidence="1" type="ORF">AC579_1268</name>
</gene>
<name>A0A139IHZ5_9PEZI</name>
<dbReference type="AlphaFoldDB" id="A0A139IHZ5"/>
<evidence type="ECO:0000313" key="2">
    <source>
        <dbReference type="Proteomes" id="UP000073492"/>
    </source>
</evidence>